<dbReference type="InterPro" id="IPR050173">
    <property type="entry name" value="ABC_transporter_C-like"/>
</dbReference>
<reference evidence="7 8" key="1">
    <citation type="submission" date="2019-03" db="EMBL/GenBank/DDBJ databases">
        <title>First draft genome of Liparis tanakae, snailfish: a comprehensive survey of snailfish specific genes.</title>
        <authorList>
            <person name="Kim W."/>
            <person name="Song I."/>
            <person name="Jeong J.-H."/>
            <person name="Kim D."/>
            <person name="Kim S."/>
            <person name="Ryu S."/>
            <person name="Song J.Y."/>
            <person name="Lee S.K."/>
        </authorList>
    </citation>
    <scope>NUCLEOTIDE SEQUENCE [LARGE SCALE GENOMIC DNA]</scope>
    <source>
        <tissue evidence="7">Muscle</tissue>
    </source>
</reference>
<evidence type="ECO:0000256" key="5">
    <source>
        <dbReference type="ARBA" id="ARBA00023136"/>
    </source>
</evidence>
<keyword evidence="1 6" id="KW-0812">Transmembrane</keyword>
<comment type="caution">
    <text evidence="7">The sequence shown here is derived from an EMBL/GenBank/DDBJ whole genome shotgun (WGS) entry which is preliminary data.</text>
</comment>
<dbReference type="InterPro" id="IPR036640">
    <property type="entry name" value="ABC1_TM_sf"/>
</dbReference>
<sequence>MKTGWRWGGGRVRNSNLNELKDNMKKYGSLEENDTPGVSFQEHAFQQRNGSVSSSPDHIDLDDRKKLYPTLFGKYSQSLQTLKPFRWSSSQAHPLDNAGFISFATFSWMTPMMWALFRNKLDMSSLNLSPLDASDSSGERLHRLWEEEVAKLGLEKASVVRVVFRFQRTRLILSIIVGILATVPAFLGPAVLVYGILKYAVEPEKSTVAYGVGLSIALFVTEVSKAFMISLQWALNLRTAVRLKGAYSSMAFQKVISLRLHTGISMGEVMLI</sequence>
<gene>
    <name evidence="7" type="primary">ABCC12_0</name>
    <name evidence="7" type="ORF">EYF80_057250</name>
</gene>
<feature type="transmembrane region" description="Helical" evidence="6">
    <location>
        <begin position="171"/>
        <end position="197"/>
    </location>
</feature>
<dbReference type="SUPFAM" id="SSF90123">
    <property type="entry name" value="ABC transporter transmembrane region"/>
    <property type="match status" value="1"/>
</dbReference>
<evidence type="ECO:0000313" key="8">
    <source>
        <dbReference type="Proteomes" id="UP000314294"/>
    </source>
</evidence>
<dbReference type="PANTHER" id="PTHR24223:SF10">
    <property type="entry name" value="ATP-BINDING CASSETTE SUB-FAMILY C MEMBER 12"/>
    <property type="match status" value="1"/>
</dbReference>
<name>A0A4Z2EUT9_9TELE</name>
<keyword evidence="2" id="KW-0547">Nucleotide-binding</keyword>
<protein>
    <submittedName>
        <fullName evidence="7">Multidrug resistance-associated protein 9</fullName>
    </submittedName>
</protein>
<dbReference type="GO" id="GO:0016020">
    <property type="term" value="C:membrane"/>
    <property type="evidence" value="ECO:0007669"/>
    <property type="project" value="InterPro"/>
</dbReference>
<keyword evidence="8" id="KW-1185">Reference proteome</keyword>
<keyword evidence="4 6" id="KW-1133">Transmembrane helix</keyword>
<dbReference type="AlphaFoldDB" id="A0A4Z2EUT9"/>
<evidence type="ECO:0000256" key="6">
    <source>
        <dbReference type="SAM" id="Phobius"/>
    </source>
</evidence>
<dbReference type="GO" id="GO:0005524">
    <property type="term" value="F:ATP binding"/>
    <property type="evidence" value="ECO:0007669"/>
    <property type="project" value="UniProtKB-KW"/>
</dbReference>
<proteinExistence type="predicted"/>
<dbReference type="PANTHER" id="PTHR24223">
    <property type="entry name" value="ATP-BINDING CASSETTE SUB-FAMILY C"/>
    <property type="match status" value="1"/>
</dbReference>
<keyword evidence="5 6" id="KW-0472">Membrane</keyword>
<accession>A0A4Z2EUT9</accession>
<dbReference type="Proteomes" id="UP000314294">
    <property type="component" value="Unassembled WGS sequence"/>
</dbReference>
<dbReference type="OrthoDB" id="6500128at2759"/>
<evidence type="ECO:0000256" key="2">
    <source>
        <dbReference type="ARBA" id="ARBA00022741"/>
    </source>
</evidence>
<dbReference type="GO" id="GO:0042626">
    <property type="term" value="F:ATPase-coupled transmembrane transporter activity"/>
    <property type="evidence" value="ECO:0007669"/>
    <property type="project" value="TreeGrafter"/>
</dbReference>
<dbReference type="EMBL" id="SRLO01002601">
    <property type="protein sequence ID" value="TNN32588.1"/>
    <property type="molecule type" value="Genomic_DNA"/>
</dbReference>
<evidence type="ECO:0000313" key="7">
    <source>
        <dbReference type="EMBL" id="TNN32588.1"/>
    </source>
</evidence>
<feature type="transmembrane region" description="Helical" evidence="6">
    <location>
        <begin position="209"/>
        <end position="235"/>
    </location>
</feature>
<evidence type="ECO:0000256" key="3">
    <source>
        <dbReference type="ARBA" id="ARBA00022840"/>
    </source>
</evidence>
<keyword evidence="3" id="KW-0067">ATP-binding</keyword>
<evidence type="ECO:0000256" key="1">
    <source>
        <dbReference type="ARBA" id="ARBA00022692"/>
    </source>
</evidence>
<organism evidence="7 8">
    <name type="scientific">Liparis tanakae</name>
    <name type="common">Tanaka's snailfish</name>
    <dbReference type="NCBI Taxonomy" id="230148"/>
    <lineage>
        <taxon>Eukaryota</taxon>
        <taxon>Metazoa</taxon>
        <taxon>Chordata</taxon>
        <taxon>Craniata</taxon>
        <taxon>Vertebrata</taxon>
        <taxon>Euteleostomi</taxon>
        <taxon>Actinopterygii</taxon>
        <taxon>Neopterygii</taxon>
        <taxon>Teleostei</taxon>
        <taxon>Neoteleostei</taxon>
        <taxon>Acanthomorphata</taxon>
        <taxon>Eupercaria</taxon>
        <taxon>Perciformes</taxon>
        <taxon>Cottioidei</taxon>
        <taxon>Cottales</taxon>
        <taxon>Liparidae</taxon>
        <taxon>Liparis</taxon>
    </lineage>
</organism>
<evidence type="ECO:0000256" key="4">
    <source>
        <dbReference type="ARBA" id="ARBA00022989"/>
    </source>
</evidence>